<dbReference type="InterPro" id="IPR054221">
    <property type="entry name" value="DUF6941"/>
</dbReference>
<evidence type="ECO:0000313" key="2">
    <source>
        <dbReference type="Proteomes" id="UP000550367"/>
    </source>
</evidence>
<accession>A0A842EXF3</accession>
<gene>
    <name evidence="1" type="ORF">HCB25_07340</name>
</gene>
<dbReference type="EMBL" id="JAARYY010000003">
    <property type="protein sequence ID" value="MBC2243880.1"/>
    <property type="molecule type" value="Genomic_DNA"/>
</dbReference>
<name>A0A842EXF3_9LIST</name>
<reference evidence="1 2" key="1">
    <citation type="submission" date="2020-03" db="EMBL/GenBank/DDBJ databases">
        <title>Soil Listeria distribution.</title>
        <authorList>
            <person name="Liao J."/>
            <person name="Wiedmann M."/>
        </authorList>
    </citation>
    <scope>NUCLEOTIDE SEQUENCE [LARGE SCALE GENOMIC DNA]</scope>
    <source>
        <strain evidence="1 2">FSL L7-0153</strain>
    </source>
</reference>
<proteinExistence type="predicted"/>
<organism evidence="1 2">
    <name type="scientific">Listeria booriae</name>
    <dbReference type="NCBI Taxonomy" id="1552123"/>
    <lineage>
        <taxon>Bacteria</taxon>
        <taxon>Bacillati</taxon>
        <taxon>Bacillota</taxon>
        <taxon>Bacilli</taxon>
        <taxon>Bacillales</taxon>
        <taxon>Listeriaceae</taxon>
        <taxon>Listeria</taxon>
    </lineage>
</organism>
<sequence>MARIASFICCKKTSFDENGNTVIQSPISVVRVRKYPLEFKLSIVLTICDFAPNIDNTMQLRISDDDIEMFDTEIIQVPNSKEDVAMAENGYQPILTIVLDVNLEVESSGEYEVDINFNDEAIGAYPLLFVDGGDEDV</sequence>
<protein>
    <submittedName>
        <fullName evidence="1">Uncharacterized protein</fullName>
    </submittedName>
</protein>
<evidence type="ECO:0000313" key="1">
    <source>
        <dbReference type="EMBL" id="MBC2243880.1"/>
    </source>
</evidence>
<dbReference type="RefSeq" id="WP_185551657.1">
    <property type="nucleotide sequence ID" value="NZ_JAARYY010000003.1"/>
</dbReference>
<dbReference type="Proteomes" id="UP000550367">
    <property type="component" value="Unassembled WGS sequence"/>
</dbReference>
<dbReference type="AlphaFoldDB" id="A0A842EXF3"/>
<comment type="caution">
    <text evidence="1">The sequence shown here is derived from an EMBL/GenBank/DDBJ whole genome shotgun (WGS) entry which is preliminary data.</text>
</comment>
<dbReference type="Pfam" id="PF22091">
    <property type="entry name" value="DUF6941"/>
    <property type="match status" value="1"/>
</dbReference>